<feature type="binding site" evidence="10">
    <location>
        <position position="113"/>
    </location>
    <ligand>
        <name>Zn(2+)</name>
        <dbReference type="ChEBI" id="CHEBI:29105"/>
        <label>2</label>
    </ligand>
</feature>
<dbReference type="GO" id="GO:0005736">
    <property type="term" value="C:RNA polymerase I complex"/>
    <property type="evidence" value="ECO:0007669"/>
    <property type="project" value="TreeGrafter"/>
</dbReference>
<evidence type="ECO:0000256" key="9">
    <source>
        <dbReference type="PIRNR" id="PIRNR005586"/>
    </source>
</evidence>
<feature type="binding site" evidence="10">
    <location>
        <position position="85"/>
    </location>
    <ligand>
        <name>Zn(2+)</name>
        <dbReference type="ChEBI" id="CHEBI:29105"/>
        <label>2</label>
    </ligand>
</feature>
<evidence type="ECO:0000256" key="8">
    <source>
        <dbReference type="ARBA" id="ARBA00044497"/>
    </source>
</evidence>
<dbReference type="GO" id="GO:0008270">
    <property type="term" value="F:zinc ion binding"/>
    <property type="evidence" value="ECO:0007669"/>
    <property type="project" value="UniProtKB-KW"/>
</dbReference>
<dbReference type="GeneTree" id="ENSGT00390000008126"/>
<evidence type="ECO:0000256" key="4">
    <source>
        <dbReference type="ARBA" id="ARBA00022771"/>
    </source>
</evidence>
<dbReference type="GO" id="GO:0005654">
    <property type="term" value="C:nucleoplasm"/>
    <property type="evidence" value="ECO:0007669"/>
    <property type="project" value="UniProtKB-ARBA"/>
</dbReference>
<evidence type="ECO:0000313" key="14">
    <source>
        <dbReference type="Proteomes" id="UP000694620"/>
    </source>
</evidence>
<dbReference type="Pfam" id="PF01096">
    <property type="entry name" value="Zn_ribbon_TFIIS"/>
    <property type="match status" value="1"/>
</dbReference>
<dbReference type="RefSeq" id="XP_028656472.1">
    <property type="nucleotide sequence ID" value="XM_028800639.2"/>
</dbReference>
<accession>A0A8C4X2H3</accession>
<dbReference type="InterPro" id="IPR012164">
    <property type="entry name" value="Rpa12/Rpb9/Rpc10/TFS"/>
</dbReference>
<comment type="function">
    <text evidence="9">DNA-dependent RNA polymerase catalyzes the transcription of DNA into RNA using the four ribonucleoside triphosphates as substrates.</text>
</comment>
<organism evidence="13 14">
    <name type="scientific">Erpetoichthys calabaricus</name>
    <name type="common">Rope fish</name>
    <name type="synonym">Calamoichthys calabaricus</name>
    <dbReference type="NCBI Taxonomy" id="27687"/>
    <lineage>
        <taxon>Eukaryota</taxon>
        <taxon>Metazoa</taxon>
        <taxon>Chordata</taxon>
        <taxon>Craniata</taxon>
        <taxon>Vertebrata</taxon>
        <taxon>Euteleostomi</taxon>
        <taxon>Actinopterygii</taxon>
        <taxon>Polypteriformes</taxon>
        <taxon>Polypteridae</taxon>
        <taxon>Erpetoichthys</taxon>
    </lineage>
</organism>
<dbReference type="AlphaFoldDB" id="A0A8C4X2H3"/>
<dbReference type="CDD" id="cd10507">
    <property type="entry name" value="Zn-ribbon_RPA12"/>
    <property type="match status" value="1"/>
</dbReference>
<keyword evidence="4 11" id="KW-0863">Zinc-finger</keyword>
<keyword evidence="2 9" id="KW-0240">DNA-directed RNA polymerase</keyword>
<reference evidence="13" key="2">
    <citation type="submission" date="2025-08" db="UniProtKB">
        <authorList>
            <consortium name="Ensembl"/>
        </authorList>
    </citation>
    <scope>IDENTIFICATION</scope>
</reference>
<evidence type="ECO:0000256" key="5">
    <source>
        <dbReference type="ARBA" id="ARBA00022833"/>
    </source>
</evidence>
<protein>
    <recommendedName>
        <fullName evidence="9">DNA-directed RNA polymerase subunit</fullName>
    </recommendedName>
</protein>
<feature type="binding site" evidence="10">
    <location>
        <position position="35"/>
    </location>
    <ligand>
        <name>Zn(2+)</name>
        <dbReference type="ChEBI" id="CHEBI:29105"/>
        <label>1</label>
    </ligand>
</feature>
<evidence type="ECO:0000256" key="7">
    <source>
        <dbReference type="ARBA" id="ARBA00023242"/>
    </source>
</evidence>
<feature type="binding site" evidence="10">
    <location>
        <position position="110"/>
    </location>
    <ligand>
        <name>Zn(2+)</name>
        <dbReference type="ChEBI" id="CHEBI:29105"/>
        <label>2</label>
    </ligand>
</feature>
<feature type="binding site" evidence="10">
    <location>
        <position position="14"/>
    </location>
    <ligand>
        <name>Zn(2+)</name>
        <dbReference type="ChEBI" id="CHEBI:29105"/>
        <label>1</label>
    </ligand>
</feature>
<feature type="binding site" evidence="10">
    <location>
        <position position="32"/>
    </location>
    <ligand>
        <name>Zn(2+)</name>
        <dbReference type="ChEBI" id="CHEBI:29105"/>
        <label>1</label>
    </ligand>
</feature>
<name>A0A8C4X2H3_ERPCA</name>
<keyword evidence="5 10" id="KW-0862">Zinc</keyword>
<dbReference type="OrthoDB" id="10056816at2759"/>
<reference evidence="13" key="3">
    <citation type="submission" date="2025-09" db="UniProtKB">
        <authorList>
            <consortium name="Ensembl"/>
        </authorList>
    </citation>
    <scope>IDENTIFICATION</scope>
</reference>
<comment type="similarity">
    <text evidence="9">Belongs to the archaeal rpoM/eukaryotic RPA12/RPB9/RPC11 RNA polymerase family.</text>
</comment>
<proteinExistence type="inferred from homology"/>
<comment type="function">
    <text evidence="8">Core component of RNA polymerase I (Pol I), a DNA-dependent RNA polymerase which synthesizes ribosomal RNA precursors using the four ribonucleoside triphosphates as substrates. Can mediate Pol I proofreading of the nascent RNA transcript. Anchors into the Pol I active site to monitor transcription fidelity and cleave mis-incorporated 5'-ribonucleotides.</text>
</comment>
<feature type="domain" description="TFIIS-type" evidence="12">
    <location>
        <begin position="78"/>
        <end position="118"/>
    </location>
</feature>
<dbReference type="Proteomes" id="UP000694620">
    <property type="component" value="Chromosome 1"/>
</dbReference>
<dbReference type="PANTHER" id="PTHR11239">
    <property type="entry name" value="DNA-DIRECTED RNA POLYMERASE"/>
    <property type="match status" value="1"/>
</dbReference>
<evidence type="ECO:0000256" key="6">
    <source>
        <dbReference type="ARBA" id="ARBA00023163"/>
    </source>
</evidence>
<dbReference type="PROSITE" id="PS51133">
    <property type="entry name" value="ZF_TFIIS_2"/>
    <property type="match status" value="1"/>
</dbReference>
<comment type="subcellular location">
    <subcellularLocation>
        <location evidence="1">Nucleus</location>
        <location evidence="1">Nucleolus</location>
    </subcellularLocation>
</comment>
<dbReference type="GO" id="GO:0003676">
    <property type="term" value="F:nucleic acid binding"/>
    <property type="evidence" value="ECO:0007669"/>
    <property type="project" value="InterPro"/>
</dbReference>
<evidence type="ECO:0000256" key="2">
    <source>
        <dbReference type="ARBA" id="ARBA00022478"/>
    </source>
</evidence>
<keyword evidence="6 9" id="KW-0804">Transcription</keyword>
<dbReference type="PROSITE" id="PS00466">
    <property type="entry name" value="ZF_TFIIS_1"/>
    <property type="match status" value="1"/>
</dbReference>
<dbReference type="PIRSF" id="PIRSF005586">
    <property type="entry name" value="RNApol_RpoM"/>
    <property type="match status" value="1"/>
</dbReference>
<evidence type="ECO:0000256" key="10">
    <source>
        <dbReference type="PIRSR" id="PIRSR005586-1"/>
    </source>
</evidence>
<keyword evidence="7 9" id="KW-0539">Nucleus</keyword>
<dbReference type="InterPro" id="IPR001222">
    <property type="entry name" value="Znf_TFIIS"/>
</dbReference>
<dbReference type="Ensembl" id="ENSECRT00000000642.1">
    <property type="protein sequence ID" value="ENSECRP00000000629.1"/>
    <property type="gene ID" value="ENSECRG00000000374.1"/>
</dbReference>
<dbReference type="Gene3D" id="2.20.25.10">
    <property type="match status" value="1"/>
</dbReference>
<evidence type="ECO:0000313" key="13">
    <source>
        <dbReference type="Ensembl" id="ENSECRP00000000629.1"/>
    </source>
</evidence>
<evidence type="ECO:0000259" key="12">
    <source>
        <dbReference type="PROSITE" id="PS51133"/>
    </source>
</evidence>
<evidence type="ECO:0000256" key="3">
    <source>
        <dbReference type="ARBA" id="ARBA00022723"/>
    </source>
</evidence>
<keyword evidence="3 10" id="KW-0479">Metal-binding</keyword>
<dbReference type="InterPro" id="IPR034004">
    <property type="entry name" value="Zn_ribbon_RPA12_C"/>
</dbReference>
<feature type="zinc finger region" description="C4-type" evidence="11">
    <location>
        <begin position="14"/>
        <end position="35"/>
    </location>
</feature>
<evidence type="ECO:0000256" key="1">
    <source>
        <dbReference type="ARBA" id="ARBA00004604"/>
    </source>
</evidence>
<dbReference type="GeneID" id="114650785"/>
<gene>
    <name evidence="13" type="primary">POLR1H</name>
    <name evidence="13" type="synonym">polr1h</name>
</gene>
<dbReference type="SMART" id="SM00440">
    <property type="entry name" value="ZnF_C2C2"/>
    <property type="match status" value="1"/>
</dbReference>
<dbReference type="GO" id="GO:0003899">
    <property type="term" value="F:DNA-directed RNA polymerase activity"/>
    <property type="evidence" value="ECO:0007669"/>
    <property type="project" value="InterPro"/>
</dbReference>
<dbReference type="FunFam" id="2.20.25.10:FF:000020">
    <property type="entry name" value="DNA-directed RNA polymerase subunit"/>
    <property type="match status" value="1"/>
</dbReference>
<sequence>MNTGSAFHGVTDFCPECGTVLPLPSFENVVKCPRCQFSIDVREFESFTVKSSFTFNSLEASSVSAEIVGGEELKGPVTDRKCARCGNEGMVYHTRQMRSADEGQTVFFTCTRCRYQEKEDS</sequence>
<evidence type="ECO:0000256" key="11">
    <source>
        <dbReference type="PIRSR" id="PIRSR005586-2"/>
    </source>
</evidence>
<dbReference type="GO" id="GO:0006363">
    <property type="term" value="P:termination of RNA polymerase I transcription"/>
    <property type="evidence" value="ECO:0007669"/>
    <property type="project" value="TreeGrafter"/>
</dbReference>
<dbReference type="PANTHER" id="PTHR11239:SF14">
    <property type="entry name" value="DNA-DIRECTED RNA POLYMERASE I SUBUNIT RPA12"/>
    <property type="match status" value="1"/>
</dbReference>
<feature type="binding site" evidence="10">
    <location>
        <position position="82"/>
    </location>
    <ligand>
        <name>Zn(2+)</name>
        <dbReference type="ChEBI" id="CHEBI:29105"/>
        <label>2</label>
    </ligand>
</feature>
<feature type="binding site" evidence="10">
    <location>
        <position position="17"/>
    </location>
    <ligand>
        <name>Zn(2+)</name>
        <dbReference type="ChEBI" id="CHEBI:29105"/>
        <label>1</label>
    </ligand>
</feature>
<dbReference type="SUPFAM" id="SSF57783">
    <property type="entry name" value="Zinc beta-ribbon"/>
    <property type="match status" value="1"/>
</dbReference>
<reference evidence="13" key="1">
    <citation type="submission" date="2021-06" db="EMBL/GenBank/DDBJ databases">
        <authorList>
            <consortium name="Wellcome Sanger Institute Data Sharing"/>
        </authorList>
    </citation>
    <scope>NUCLEOTIDE SEQUENCE [LARGE SCALE GENOMIC DNA]</scope>
</reference>
<keyword evidence="14" id="KW-1185">Reference proteome</keyword>